<dbReference type="Pfam" id="PF00291">
    <property type="entry name" value="PALP"/>
    <property type="match status" value="1"/>
</dbReference>
<dbReference type="InterPro" id="IPR036052">
    <property type="entry name" value="TrpB-like_PALP_sf"/>
</dbReference>
<evidence type="ECO:0000313" key="7">
    <source>
        <dbReference type="EMBL" id="SMC56725.1"/>
    </source>
</evidence>
<feature type="active site" description="Nucleophile" evidence="4">
    <location>
        <position position="65"/>
    </location>
</feature>
<gene>
    <name evidence="7" type="ORF">SAMN06296427_10415</name>
</gene>
<dbReference type="Gene3D" id="3.40.50.1100">
    <property type="match status" value="2"/>
</dbReference>
<dbReference type="GO" id="GO:0019148">
    <property type="term" value="F:D-cysteine desulfhydrase activity"/>
    <property type="evidence" value="ECO:0007669"/>
    <property type="project" value="TreeGrafter"/>
</dbReference>
<dbReference type="Proteomes" id="UP000192393">
    <property type="component" value="Unassembled WGS sequence"/>
</dbReference>
<dbReference type="InterPro" id="IPR027278">
    <property type="entry name" value="ACCD_DCysDesulf"/>
</dbReference>
<name>A0A1W2A7N3_9FLAO</name>
<proteinExistence type="inferred from homology"/>
<dbReference type="RefSeq" id="WP_084016941.1">
    <property type="nucleotide sequence ID" value="NZ_FWXS01000004.1"/>
</dbReference>
<feature type="domain" description="Tryptophan synthase beta chain-like PALP" evidence="6">
    <location>
        <begin position="24"/>
        <end position="282"/>
    </location>
</feature>
<comment type="cofactor">
    <cofactor evidence="1">
        <name>pyridoxal 5'-phosphate</name>
        <dbReference type="ChEBI" id="CHEBI:597326"/>
    </cofactor>
</comment>
<dbReference type="InterPro" id="IPR001926">
    <property type="entry name" value="TrpB-like_PALP"/>
</dbReference>
<protein>
    <submittedName>
        <fullName evidence="7">1-aminocyclopropane-1-carboxylate deaminase</fullName>
    </submittedName>
</protein>
<dbReference type="AlphaFoldDB" id="A0A1W2A7N3"/>
<evidence type="ECO:0000259" key="6">
    <source>
        <dbReference type="Pfam" id="PF00291"/>
    </source>
</evidence>
<reference evidence="7 8" key="1">
    <citation type="submission" date="2017-04" db="EMBL/GenBank/DDBJ databases">
        <authorList>
            <person name="Afonso C.L."/>
            <person name="Miller P.J."/>
            <person name="Scott M.A."/>
            <person name="Spackman E."/>
            <person name="Goraichik I."/>
            <person name="Dimitrov K.M."/>
            <person name="Suarez D.L."/>
            <person name="Swayne D.E."/>
        </authorList>
    </citation>
    <scope>NUCLEOTIDE SEQUENCE [LARGE SCALE GENOMIC DNA]</scope>
    <source>
        <strain evidence="7 8">CGMCC 1.12708</strain>
    </source>
</reference>
<accession>A0A1W2A7N3</accession>
<dbReference type="PANTHER" id="PTHR43780:SF2">
    <property type="entry name" value="1-AMINOCYCLOPROPANE-1-CARBOXYLATE DEAMINASE-RELATED"/>
    <property type="match status" value="1"/>
</dbReference>
<comment type="similarity">
    <text evidence="2">Belongs to the ACC deaminase/D-cysteine desulfhydrase family.</text>
</comment>
<evidence type="ECO:0000256" key="3">
    <source>
        <dbReference type="ARBA" id="ARBA00022898"/>
    </source>
</evidence>
<evidence type="ECO:0000313" key="8">
    <source>
        <dbReference type="Proteomes" id="UP000192393"/>
    </source>
</evidence>
<dbReference type="SUPFAM" id="SSF53686">
    <property type="entry name" value="Tryptophan synthase beta subunit-like PLP-dependent enzymes"/>
    <property type="match status" value="1"/>
</dbReference>
<dbReference type="OrthoDB" id="9801249at2"/>
<keyword evidence="3 5" id="KW-0663">Pyridoxal phosphate</keyword>
<evidence type="ECO:0000256" key="2">
    <source>
        <dbReference type="ARBA" id="ARBA00008639"/>
    </source>
</evidence>
<organism evidence="7 8">
    <name type="scientific">Moheibacter sediminis</name>
    <dbReference type="NCBI Taxonomy" id="1434700"/>
    <lineage>
        <taxon>Bacteria</taxon>
        <taxon>Pseudomonadati</taxon>
        <taxon>Bacteroidota</taxon>
        <taxon>Flavobacteriia</taxon>
        <taxon>Flavobacteriales</taxon>
        <taxon>Weeksellaceae</taxon>
        <taxon>Moheibacter</taxon>
    </lineage>
</organism>
<feature type="modified residue" description="N6-(pyridoxal phosphate)lysine" evidence="5">
    <location>
        <position position="38"/>
    </location>
</feature>
<evidence type="ECO:0000256" key="1">
    <source>
        <dbReference type="ARBA" id="ARBA00001933"/>
    </source>
</evidence>
<dbReference type="EMBL" id="FWXS01000004">
    <property type="protein sequence ID" value="SMC56725.1"/>
    <property type="molecule type" value="Genomic_DNA"/>
</dbReference>
<dbReference type="PANTHER" id="PTHR43780">
    <property type="entry name" value="1-AMINOCYCLOPROPANE-1-CARBOXYLATE DEAMINASE-RELATED"/>
    <property type="match status" value="1"/>
</dbReference>
<evidence type="ECO:0000256" key="4">
    <source>
        <dbReference type="PIRSR" id="PIRSR006278-1"/>
    </source>
</evidence>
<keyword evidence="8" id="KW-1185">Reference proteome</keyword>
<sequence>MIQFPEIQSRVQFITKINEIELHILREDEIHATISGNKFRKLQYNLQEFQKGNYDSILTFGGAYSNHISAVSAAGKEFGLKTIGIIRGEEIEDKINENSTLTFAQNCGMKLHFISRENYRNKAEDNFIQNLKNKFGNFYLLPEGGTNELAVKGCEEILGEHTSNFDFICCAIGTGGTISGIINSSEKHQKTLGFPALKNSEFLKNEINKFTSRSNWELISDFHFGGYAKVNEELLDFINEFKSRFDVNLEPIYTGKMFYGIFELIQKQFFPKGSKILAVHTGGLQGIEGMNKKLELKNKTIIK</sequence>
<dbReference type="PIRSF" id="PIRSF006278">
    <property type="entry name" value="ACCD_DCysDesulf"/>
    <property type="match status" value="1"/>
</dbReference>
<evidence type="ECO:0000256" key="5">
    <source>
        <dbReference type="PIRSR" id="PIRSR006278-2"/>
    </source>
</evidence>
<dbReference type="STRING" id="1434700.SAMN06296427_10415"/>